<name>A0ABW3S400_9BACL</name>
<dbReference type="InterPro" id="IPR020287">
    <property type="entry name" value="Tail_sheath_C"/>
</dbReference>
<keyword evidence="7" id="KW-1185">Reference proteome</keyword>
<evidence type="ECO:0000259" key="2">
    <source>
        <dbReference type="Pfam" id="PF04984"/>
    </source>
</evidence>
<evidence type="ECO:0000313" key="7">
    <source>
        <dbReference type="Proteomes" id="UP001597262"/>
    </source>
</evidence>
<evidence type="ECO:0000259" key="3">
    <source>
        <dbReference type="Pfam" id="PF17481"/>
    </source>
</evidence>
<dbReference type="InterPro" id="IPR035326">
    <property type="entry name" value="Beta_sandwich_Seath"/>
</dbReference>
<organism evidence="6 7">
    <name type="scientific">Paenibacillus puldeungensis</name>
    <dbReference type="NCBI Taxonomy" id="696536"/>
    <lineage>
        <taxon>Bacteria</taxon>
        <taxon>Bacillati</taxon>
        <taxon>Bacillota</taxon>
        <taxon>Bacilli</taxon>
        <taxon>Bacillales</taxon>
        <taxon>Paenibacillaceae</taxon>
        <taxon>Paenibacillus</taxon>
    </lineage>
</organism>
<reference evidence="7" key="1">
    <citation type="journal article" date="2019" name="Int. J. Syst. Evol. Microbiol.">
        <title>The Global Catalogue of Microorganisms (GCM) 10K type strain sequencing project: providing services to taxonomists for standard genome sequencing and annotation.</title>
        <authorList>
            <consortium name="The Broad Institute Genomics Platform"/>
            <consortium name="The Broad Institute Genome Sequencing Center for Infectious Disease"/>
            <person name="Wu L."/>
            <person name="Ma J."/>
        </authorList>
    </citation>
    <scope>NUCLEOTIDE SEQUENCE [LARGE SCALE GENOMIC DNA]</scope>
    <source>
        <strain evidence="7">CCUG 59189</strain>
    </source>
</reference>
<sequence length="438" mass="46747">MAGGTWNSQNKVRPGVYINVVTEPKALGTIGERGIVALPLSLTWGPVKQLITVEAGADTTSVLGYDINDPKMLLIREALKRAKTLLLYRLNDGVKATVTQGTLTATAKYSGERGNDISIVIQANIDDAAKFDVKTLVSGVVVDTQVVANIAGLVSNAWVDFTGTGTLTATAGAALVGGTNGTASNADHTTFLAALELQDFNTVGLTTDDPTLKAVYVAFVKRLRDGEGKKVQAVMPSYPAADYDGVISVKNGVILSDGTTITAAQAVAWVAGATAGATVNQSLTYAAYDDAVDVAPRYTNAQIEDALKAGELLFTASNSRAIVEQDINTFHTFTTEKGKQLRKNRVIRVLDSIAIDLKHTFENFYIGKVDNNADGRNLLKNEIVSYMNTLQNSNAIQNFDSQNDVTVTAGTESDSVYAEIMPQPVDSIEKLYLKVRVK</sequence>
<dbReference type="Pfam" id="PF17482">
    <property type="entry name" value="Phage_sheath_1C"/>
    <property type="match status" value="1"/>
</dbReference>
<dbReference type="InterPro" id="IPR035089">
    <property type="entry name" value="Phage_sheath_subtilisin"/>
</dbReference>
<comment type="caution">
    <text evidence="6">The sequence shown here is derived from an EMBL/GenBank/DDBJ whole genome shotgun (WGS) entry which is preliminary data.</text>
</comment>
<feature type="domain" description="Tail sheath protein C-terminal" evidence="4">
    <location>
        <begin position="336"/>
        <end position="438"/>
    </location>
</feature>
<dbReference type="Pfam" id="PF17481">
    <property type="entry name" value="Phage_sheath_domII"/>
    <property type="match status" value="1"/>
</dbReference>
<dbReference type="InterPro" id="IPR054564">
    <property type="entry name" value="Gp18_domIII_N"/>
</dbReference>
<protein>
    <submittedName>
        <fullName evidence="6">Phage tail sheath family protein</fullName>
    </submittedName>
</protein>
<evidence type="ECO:0000313" key="6">
    <source>
        <dbReference type="EMBL" id="MFD1179207.1"/>
    </source>
</evidence>
<feature type="domain" description="Tail sheath protein subtilisin-like" evidence="2">
    <location>
        <begin position="181"/>
        <end position="329"/>
    </location>
</feature>
<dbReference type="Pfam" id="PF04984">
    <property type="entry name" value="Phage_sheath_1"/>
    <property type="match status" value="1"/>
</dbReference>
<dbReference type="Proteomes" id="UP001597262">
    <property type="component" value="Unassembled WGS sequence"/>
</dbReference>
<evidence type="ECO:0000256" key="1">
    <source>
        <dbReference type="ARBA" id="ARBA00008005"/>
    </source>
</evidence>
<comment type="similarity">
    <text evidence="1">Belongs to the myoviridae tail sheath protein family.</text>
</comment>
<dbReference type="EMBL" id="JBHTLM010000026">
    <property type="protein sequence ID" value="MFD1179207.1"/>
    <property type="molecule type" value="Genomic_DNA"/>
</dbReference>
<accession>A0ABW3S400</accession>
<feature type="domain" description="Phage tail sheath protein-like beta-sandwich" evidence="3">
    <location>
        <begin position="91"/>
        <end position="180"/>
    </location>
</feature>
<dbReference type="Gene3D" id="3.30.360.90">
    <property type="match status" value="1"/>
</dbReference>
<dbReference type="Gene3D" id="3.40.50.11790">
    <property type="match status" value="1"/>
</dbReference>
<dbReference type="Gene3D" id="3.30.1490.360">
    <property type="match status" value="1"/>
</dbReference>
<evidence type="ECO:0000259" key="4">
    <source>
        <dbReference type="Pfam" id="PF17482"/>
    </source>
</evidence>
<gene>
    <name evidence="6" type="ORF">ACFQ3W_23340</name>
</gene>
<evidence type="ECO:0000259" key="5">
    <source>
        <dbReference type="Pfam" id="PF22671"/>
    </source>
</evidence>
<dbReference type="Pfam" id="PF22671">
    <property type="entry name" value="Gp18_domIII_N"/>
    <property type="match status" value="1"/>
</dbReference>
<proteinExistence type="inferred from homology"/>
<dbReference type="RefSeq" id="WP_379321633.1">
    <property type="nucleotide sequence ID" value="NZ_JBHTLM010000026.1"/>
</dbReference>
<dbReference type="Gene3D" id="3.30.1370.220">
    <property type="match status" value="1"/>
</dbReference>
<feature type="domain" description="Tail sheath protein Gp18-like" evidence="5">
    <location>
        <begin position="33"/>
        <end position="90"/>
    </location>
</feature>
<dbReference type="Gene3D" id="2.60.40.4290">
    <property type="match status" value="1"/>
</dbReference>